<dbReference type="Pfam" id="PF26436">
    <property type="entry name" value="DUF8119"/>
    <property type="match status" value="1"/>
</dbReference>
<evidence type="ECO:0000259" key="2">
    <source>
        <dbReference type="Pfam" id="PF26436"/>
    </source>
</evidence>
<keyword evidence="4" id="KW-0614">Plasmid</keyword>
<gene>
    <name evidence="3" type="ORF">DV706_01460</name>
    <name evidence="4" type="ORF">DV706_15810</name>
</gene>
<dbReference type="RefSeq" id="WP_006067966.1">
    <property type="nucleotide sequence ID" value="NZ_CP031305.1"/>
</dbReference>
<keyword evidence="1" id="KW-0472">Membrane</keyword>
<dbReference type="KEGG" id="nbg:DV706_15810"/>
<dbReference type="Proteomes" id="UP000296822">
    <property type="component" value="Chromosome"/>
</dbReference>
<feature type="transmembrane region" description="Helical" evidence="1">
    <location>
        <begin position="26"/>
        <end position="45"/>
    </location>
</feature>
<accession>A0A4D6HKI3</accession>
<evidence type="ECO:0000313" key="5">
    <source>
        <dbReference type="Proteomes" id="UP000296822"/>
    </source>
</evidence>
<dbReference type="GeneID" id="39852736"/>
<feature type="domain" description="DUF8119" evidence="2">
    <location>
        <begin position="12"/>
        <end position="77"/>
    </location>
</feature>
<proteinExistence type="predicted"/>
<dbReference type="AlphaFoldDB" id="A0A4D6HKI3"/>
<name>A0A4D6HKI3_9EURY</name>
<keyword evidence="1" id="KW-0812">Transmembrane</keyword>
<organism evidence="3 5">
    <name type="scientific">Natronorubrum bangense</name>
    <dbReference type="NCBI Taxonomy" id="61858"/>
    <lineage>
        <taxon>Archaea</taxon>
        <taxon>Methanobacteriati</taxon>
        <taxon>Methanobacteriota</taxon>
        <taxon>Stenosarchaea group</taxon>
        <taxon>Halobacteria</taxon>
        <taxon>Halobacteriales</taxon>
        <taxon>Natrialbaceae</taxon>
        <taxon>Natronorubrum</taxon>
    </lineage>
</organism>
<dbReference type="InterPro" id="IPR058432">
    <property type="entry name" value="DUF8119"/>
</dbReference>
<evidence type="ECO:0000313" key="3">
    <source>
        <dbReference type="EMBL" id="QCC53267.1"/>
    </source>
</evidence>
<geneLocation type="plasmid" evidence="4">
    <name>unnamed1</name>
</geneLocation>
<protein>
    <recommendedName>
        <fullName evidence="2">DUF8119 domain-containing protein</fullName>
    </recommendedName>
</protein>
<keyword evidence="1" id="KW-1133">Transmembrane helix</keyword>
<dbReference type="EMBL" id="CP031305">
    <property type="protein sequence ID" value="QCC53267.1"/>
    <property type="molecule type" value="Genomic_DNA"/>
</dbReference>
<reference evidence="3 5" key="1">
    <citation type="journal article" date="2019" name="Nat. Commun.">
        <title>A new type of DNA phosphorothioation-based antiviral system in archaea.</title>
        <authorList>
            <person name="Xiong L."/>
            <person name="Liu S."/>
            <person name="Chen S."/>
            <person name="Xiao Y."/>
            <person name="Zhu B."/>
            <person name="Gao Y."/>
            <person name="Zhang Y."/>
            <person name="Chen B."/>
            <person name="Luo J."/>
            <person name="Deng Z."/>
            <person name="Chen X."/>
            <person name="Wang L."/>
            <person name="Chen S."/>
        </authorList>
    </citation>
    <scope>NUCLEOTIDE SEQUENCE [LARGE SCALE GENOMIC DNA]</scope>
    <source>
        <strain evidence="3 5">JCM 10635</strain>
        <plasmid evidence="4 5">unnamed1</plasmid>
    </source>
</reference>
<sequence length="82" mass="8848">MSSDTADSPGRAGGTIKSVANTTARLAIDLLVITGWVMLLTLFFLQNAWPRWAFYALLLLGIGVYVTVTAAWRTSDSDEPTA</sequence>
<evidence type="ECO:0000256" key="1">
    <source>
        <dbReference type="SAM" id="Phobius"/>
    </source>
</evidence>
<dbReference type="Proteomes" id="UP000296822">
    <property type="component" value="Plasmid unnamed1"/>
</dbReference>
<dbReference type="KEGG" id="nbg:DV706_01460"/>
<feature type="transmembrane region" description="Helical" evidence="1">
    <location>
        <begin position="52"/>
        <end position="72"/>
    </location>
</feature>
<dbReference type="EMBL" id="CP031306">
    <property type="protein sequence ID" value="QCC56039.1"/>
    <property type="molecule type" value="Genomic_DNA"/>
</dbReference>
<evidence type="ECO:0000313" key="4">
    <source>
        <dbReference type="EMBL" id="QCC56039.1"/>
    </source>
</evidence>